<sequence>MLQPGQPWRSSRLTGRYDMASVGDFWSLTGSRQMPSKSSWAPDRGPAFLPSSFPPATIPHSTSLSMLNGCKDVIVRRTVGMVRLARSAKRTFIAENPIARGGECVVDGTLESNRKESLNVPRDGCLTLWLSMRRARTVAARHEVISASGDMVNQSASEELRSAATRDHVDEPK</sequence>
<keyword evidence="3" id="KW-1185">Reference proteome</keyword>
<accession>A0A6A6DCS2</accession>
<evidence type="ECO:0000256" key="1">
    <source>
        <dbReference type="SAM" id="MobiDB-lite"/>
    </source>
</evidence>
<gene>
    <name evidence="2" type="ORF">K469DRAFT_378110</name>
</gene>
<proteinExistence type="predicted"/>
<protein>
    <submittedName>
        <fullName evidence="2">Uncharacterized protein</fullName>
    </submittedName>
</protein>
<dbReference type="AlphaFoldDB" id="A0A6A6DCS2"/>
<feature type="compositionally biased region" description="Basic and acidic residues" evidence="1">
    <location>
        <begin position="158"/>
        <end position="173"/>
    </location>
</feature>
<reference evidence="2" key="1">
    <citation type="journal article" date="2020" name="Stud. Mycol.">
        <title>101 Dothideomycetes genomes: a test case for predicting lifestyles and emergence of pathogens.</title>
        <authorList>
            <person name="Haridas S."/>
            <person name="Albert R."/>
            <person name="Binder M."/>
            <person name="Bloem J."/>
            <person name="Labutti K."/>
            <person name="Salamov A."/>
            <person name="Andreopoulos B."/>
            <person name="Baker S."/>
            <person name="Barry K."/>
            <person name="Bills G."/>
            <person name="Bluhm B."/>
            <person name="Cannon C."/>
            <person name="Castanera R."/>
            <person name="Culley D."/>
            <person name="Daum C."/>
            <person name="Ezra D."/>
            <person name="Gonzalez J."/>
            <person name="Henrissat B."/>
            <person name="Kuo A."/>
            <person name="Liang C."/>
            <person name="Lipzen A."/>
            <person name="Lutzoni F."/>
            <person name="Magnuson J."/>
            <person name="Mondo S."/>
            <person name="Nolan M."/>
            <person name="Ohm R."/>
            <person name="Pangilinan J."/>
            <person name="Park H.-J."/>
            <person name="Ramirez L."/>
            <person name="Alfaro M."/>
            <person name="Sun H."/>
            <person name="Tritt A."/>
            <person name="Yoshinaga Y."/>
            <person name="Zwiers L.-H."/>
            <person name="Turgeon B."/>
            <person name="Goodwin S."/>
            <person name="Spatafora J."/>
            <person name="Crous P."/>
            <person name="Grigoriev I."/>
        </authorList>
    </citation>
    <scope>NUCLEOTIDE SEQUENCE</scope>
    <source>
        <strain evidence="2">CBS 207.26</strain>
    </source>
</reference>
<organism evidence="2 3">
    <name type="scientific">Zopfia rhizophila CBS 207.26</name>
    <dbReference type="NCBI Taxonomy" id="1314779"/>
    <lineage>
        <taxon>Eukaryota</taxon>
        <taxon>Fungi</taxon>
        <taxon>Dikarya</taxon>
        <taxon>Ascomycota</taxon>
        <taxon>Pezizomycotina</taxon>
        <taxon>Dothideomycetes</taxon>
        <taxon>Dothideomycetes incertae sedis</taxon>
        <taxon>Zopfiaceae</taxon>
        <taxon>Zopfia</taxon>
    </lineage>
</organism>
<dbReference type="Proteomes" id="UP000800200">
    <property type="component" value="Unassembled WGS sequence"/>
</dbReference>
<dbReference type="EMBL" id="ML994691">
    <property type="protein sequence ID" value="KAF2177271.1"/>
    <property type="molecule type" value="Genomic_DNA"/>
</dbReference>
<feature type="region of interest" description="Disordered" evidence="1">
    <location>
        <begin position="150"/>
        <end position="173"/>
    </location>
</feature>
<evidence type="ECO:0000313" key="2">
    <source>
        <dbReference type="EMBL" id="KAF2177271.1"/>
    </source>
</evidence>
<name>A0A6A6DCS2_9PEZI</name>
<evidence type="ECO:0000313" key="3">
    <source>
        <dbReference type="Proteomes" id="UP000800200"/>
    </source>
</evidence>